<reference evidence="3" key="2">
    <citation type="submission" date="2024-02" db="EMBL/GenBank/DDBJ databases">
        <title>Comparative genomics of Cryptococcus and Kwoniella reveals pathogenesis evolution and contrasting modes of karyotype evolution via chromosome fusion or intercentromeric recombination.</title>
        <authorList>
            <person name="Coelho M.A."/>
            <person name="David-Palma M."/>
            <person name="Shea T."/>
            <person name="Bowers K."/>
            <person name="McGinley-Smith S."/>
            <person name="Mohammad A.W."/>
            <person name="Gnirke A."/>
            <person name="Yurkov A.M."/>
            <person name="Nowrousian M."/>
            <person name="Sun S."/>
            <person name="Cuomo C.A."/>
            <person name="Heitman J."/>
        </authorList>
    </citation>
    <scope>NUCLEOTIDE SEQUENCE</scope>
    <source>
        <strain evidence="3">CBS 10117</strain>
    </source>
</reference>
<keyword evidence="4" id="KW-1185">Reference proteome</keyword>
<feature type="region of interest" description="Disordered" evidence="1">
    <location>
        <begin position="143"/>
        <end position="186"/>
    </location>
</feature>
<keyword evidence="2" id="KW-0732">Signal</keyword>
<evidence type="ECO:0000256" key="2">
    <source>
        <dbReference type="SAM" id="SignalP"/>
    </source>
</evidence>
<protein>
    <recommendedName>
        <fullName evidence="5">Phytocyanin domain-containing protein</fullName>
    </recommendedName>
</protein>
<dbReference type="KEGG" id="kdj:28965759"/>
<name>A0AAJ8KKS7_9TREE</name>
<dbReference type="InterPro" id="IPR052953">
    <property type="entry name" value="Ser-rich/MCO-related"/>
</dbReference>
<accession>A0AAJ8KKS7</accession>
<dbReference type="EMBL" id="CP144531">
    <property type="protein sequence ID" value="WWC59255.1"/>
    <property type="molecule type" value="Genomic_DNA"/>
</dbReference>
<dbReference type="Gene3D" id="2.60.40.420">
    <property type="entry name" value="Cupredoxins - blue copper proteins"/>
    <property type="match status" value="1"/>
</dbReference>
<proteinExistence type="predicted"/>
<evidence type="ECO:0000313" key="4">
    <source>
        <dbReference type="Proteomes" id="UP000078595"/>
    </source>
</evidence>
<evidence type="ECO:0000256" key="1">
    <source>
        <dbReference type="SAM" id="MobiDB-lite"/>
    </source>
</evidence>
<sequence length="244" mass="23812">MFGLTSSSTLLTCALMLSSALGATHTVLVASNGTKTYSPTEVKAELGDIVEFQFMAGNHTASQSTFADPYTNAGFKSGFIPGNASSPTSFSILVNETKPIWVYCAQATHCKDGMVMAINAPSEGNTFAAFQANAMGGGNATVSGNSTGSASTSSSPSASSSSSSPSSDSGSGTGSEAGNAGTSADPVASASASVSASASAAGGNNSSTNGTATGADSAAYPEISIAGVPALALLLPIGLLYTLL</sequence>
<gene>
    <name evidence="3" type="ORF">I303_101805</name>
</gene>
<dbReference type="Proteomes" id="UP000078595">
    <property type="component" value="Chromosome 2"/>
</dbReference>
<feature type="compositionally biased region" description="Low complexity" evidence="1">
    <location>
        <begin position="143"/>
        <end position="170"/>
    </location>
</feature>
<dbReference type="InterPro" id="IPR008972">
    <property type="entry name" value="Cupredoxin"/>
</dbReference>
<feature type="signal peptide" evidence="2">
    <location>
        <begin position="1"/>
        <end position="22"/>
    </location>
</feature>
<dbReference type="PANTHER" id="PTHR34883:SF15">
    <property type="entry name" value="EXTRACELLULAR SERINE-RICH PROTEIN"/>
    <property type="match status" value="1"/>
</dbReference>
<organism evidence="3 4">
    <name type="scientific">Kwoniella dejecticola CBS 10117</name>
    <dbReference type="NCBI Taxonomy" id="1296121"/>
    <lineage>
        <taxon>Eukaryota</taxon>
        <taxon>Fungi</taxon>
        <taxon>Dikarya</taxon>
        <taxon>Basidiomycota</taxon>
        <taxon>Agaricomycotina</taxon>
        <taxon>Tremellomycetes</taxon>
        <taxon>Tremellales</taxon>
        <taxon>Cryptococcaceae</taxon>
        <taxon>Kwoniella</taxon>
    </lineage>
</organism>
<dbReference type="SUPFAM" id="SSF49503">
    <property type="entry name" value="Cupredoxins"/>
    <property type="match status" value="1"/>
</dbReference>
<dbReference type="CDD" id="cd00920">
    <property type="entry name" value="Cupredoxin"/>
    <property type="match status" value="1"/>
</dbReference>
<dbReference type="AlphaFoldDB" id="A0AAJ8KKS7"/>
<dbReference type="RefSeq" id="XP_065824495.1">
    <property type="nucleotide sequence ID" value="XM_065968423.1"/>
</dbReference>
<evidence type="ECO:0000313" key="3">
    <source>
        <dbReference type="EMBL" id="WWC59255.1"/>
    </source>
</evidence>
<dbReference type="GeneID" id="28965759"/>
<evidence type="ECO:0008006" key="5">
    <source>
        <dbReference type="Google" id="ProtNLM"/>
    </source>
</evidence>
<feature type="chain" id="PRO_5042480045" description="Phytocyanin domain-containing protein" evidence="2">
    <location>
        <begin position="23"/>
        <end position="244"/>
    </location>
</feature>
<reference evidence="3" key="1">
    <citation type="submission" date="2013-07" db="EMBL/GenBank/DDBJ databases">
        <authorList>
            <consortium name="The Broad Institute Genome Sequencing Platform"/>
            <person name="Cuomo C."/>
            <person name="Litvintseva A."/>
            <person name="Chen Y."/>
            <person name="Heitman J."/>
            <person name="Sun S."/>
            <person name="Springer D."/>
            <person name="Dromer F."/>
            <person name="Young S.K."/>
            <person name="Zeng Q."/>
            <person name="Gargeya S."/>
            <person name="Fitzgerald M."/>
            <person name="Abouelleil A."/>
            <person name="Alvarado L."/>
            <person name="Berlin A.M."/>
            <person name="Chapman S.B."/>
            <person name="Dewar J."/>
            <person name="Goldberg J."/>
            <person name="Griggs A."/>
            <person name="Gujja S."/>
            <person name="Hansen M."/>
            <person name="Howarth C."/>
            <person name="Imamovic A."/>
            <person name="Larimer J."/>
            <person name="McCowan C."/>
            <person name="Murphy C."/>
            <person name="Pearson M."/>
            <person name="Priest M."/>
            <person name="Roberts A."/>
            <person name="Saif S."/>
            <person name="Shea T."/>
            <person name="Sykes S."/>
            <person name="Wortman J."/>
            <person name="Nusbaum C."/>
            <person name="Birren B."/>
        </authorList>
    </citation>
    <scope>NUCLEOTIDE SEQUENCE</scope>
    <source>
        <strain evidence="3">CBS 10117</strain>
    </source>
</reference>
<dbReference type="PANTHER" id="PTHR34883">
    <property type="entry name" value="SERINE-RICH PROTEIN, PUTATIVE-RELATED-RELATED"/>
    <property type="match status" value="1"/>
</dbReference>